<gene>
    <name evidence="1" type="ORF">NO357_17705</name>
</gene>
<evidence type="ECO:0000313" key="2">
    <source>
        <dbReference type="Proteomes" id="UP001226762"/>
    </source>
</evidence>
<proteinExistence type="predicted"/>
<name>A0AAE3WED8_9RHOB</name>
<dbReference type="EMBL" id="JANHAX010000006">
    <property type="protein sequence ID" value="MDQ2091741.1"/>
    <property type="molecule type" value="Genomic_DNA"/>
</dbReference>
<organism evidence="1 2">
    <name type="scientific">Marimonas arenosa</name>
    <dbReference type="NCBI Taxonomy" id="1795305"/>
    <lineage>
        <taxon>Bacteria</taxon>
        <taxon>Pseudomonadati</taxon>
        <taxon>Pseudomonadota</taxon>
        <taxon>Alphaproteobacteria</taxon>
        <taxon>Rhodobacterales</taxon>
        <taxon>Paracoccaceae</taxon>
        <taxon>Marimonas</taxon>
    </lineage>
</organism>
<dbReference type="Proteomes" id="UP001226762">
    <property type="component" value="Unassembled WGS sequence"/>
</dbReference>
<accession>A0AAE3WED8</accession>
<dbReference type="AlphaFoldDB" id="A0AAE3WED8"/>
<reference evidence="1" key="1">
    <citation type="submission" date="2022-07" db="EMBL/GenBank/DDBJ databases">
        <authorList>
            <person name="Otstavnykh N."/>
            <person name="Isaeva M."/>
            <person name="Bystritskaya E."/>
        </authorList>
    </citation>
    <scope>NUCLEOTIDE SEQUENCE</scope>
    <source>
        <strain evidence="1">KCTC 52189</strain>
    </source>
</reference>
<evidence type="ECO:0000313" key="1">
    <source>
        <dbReference type="EMBL" id="MDQ2091741.1"/>
    </source>
</evidence>
<dbReference type="RefSeq" id="WP_306737042.1">
    <property type="nucleotide sequence ID" value="NZ_JANHAX010000006.1"/>
</dbReference>
<reference evidence="1" key="2">
    <citation type="submission" date="2023-02" db="EMBL/GenBank/DDBJ databases">
        <title>'Rhodoalgimonas zhirmunskyi' gen. nov., isolated from a red alga.</title>
        <authorList>
            <person name="Nedashkovskaya O.I."/>
            <person name="Otstavnykh N.Y."/>
            <person name="Bystritskaya E.P."/>
            <person name="Balabanova L.A."/>
            <person name="Isaeva M.P."/>
        </authorList>
    </citation>
    <scope>NUCLEOTIDE SEQUENCE</scope>
    <source>
        <strain evidence="1">KCTC 52189</strain>
    </source>
</reference>
<protein>
    <submittedName>
        <fullName evidence="1">Uncharacterized protein</fullName>
    </submittedName>
</protein>
<comment type="caution">
    <text evidence="1">The sequence shown here is derived from an EMBL/GenBank/DDBJ whole genome shotgun (WGS) entry which is preliminary data.</text>
</comment>
<sequence length="235" mass="27064">MREQDIIQSVAPFFEEIERLGYEVEATSDFDKILNLVPETGRQKQTPMMSILRNDFTEETAFWLFLFKDGVVVGGIGAKYEPLGREGFDNYLCRTSRTQYGRDDNPIAEVAEPATTLIGGNIVYIGELEFTREHRGNLRLLEAFMRVHQGLCALKWRNLDWIYAIVPEEHQRFSWLYGFMIVIPGVLKWRDPVPDGRLNSHVLLATEGRFLPYVLINASRRLKDKRLKAAGRKPG</sequence>
<keyword evidence="2" id="KW-1185">Reference proteome</keyword>